<organism evidence="1 2">
    <name type="scientific">Phaeobacter gallaeciensis</name>
    <dbReference type="NCBI Taxonomy" id="60890"/>
    <lineage>
        <taxon>Bacteria</taxon>
        <taxon>Pseudomonadati</taxon>
        <taxon>Pseudomonadota</taxon>
        <taxon>Alphaproteobacteria</taxon>
        <taxon>Rhodobacterales</taxon>
        <taxon>Roseobacteraceae</taxon>
        <taxon>Phaeobacter</taxon>
    </lineage>
</organism>
<dbReference type="Proteomes" id="UP000217545">
    <property type="component" value="Chromosome"/>
</dbReference>
<dbReference type="EMBL" id="CP010784">
    <property type="protein sequence ID" value="ATF05857.1"/>
    <property type="molecule type" value="Genomic_DNA"/>
</dbReference>
<evidence type="ECO:0000313" key="1">
    <source>
        <dbReference type="EMBL" id="ATF05857.1"/>
    </source>
</evidence>
<evidence type="ECO:0000313" key="2">
    <source>
        <dbReference type="Proteomes" id="UP000217545"/>
    </source>
</evidence>
<proteinExistence type="predicted"/>
<accession>A0AAC9Z8T9</accession>
<dbReference type="AlphaFoldDB" id="A0AAC9Z8T9"/>
<dbReference type="GeneID" id="31846186"/>
<evidence type="ECO:0008006" key="3">
    <source>
        <dbReference type="Google" id="ProtNLM"/>
    </source>
</evidence>
<name>A0AAC9Z8T9_9RHOB</name>
<sequence>MRDLLFSPEFWLAMIAAILLKLRASPQITIFGAITTTASAISCALVFTEPLMDWLELDGEIYTYAVCALIALTGEHIARQVLSLGIEDAVRLLRGNKK</sequence>
<gene>
    <name evidence="1" type="ORF">PhaeoP63_01782</name>
</gene>
<reference evidence="1 2" key="1">
    <citation type="journal article" date="2017" name="Front. Microbiol.">
        <title>Phaeobacter piscinae sp. nov., a species of the Roseobacter group and potential aquaculture probiont.</title>
        <authorList>
            <person name="Sonnenschein E.C."/>
            <person name="Phippen C.B.W."/>
            <person name="Nielsen K.F."/>
            <person name="Mateiu R.V."/>
            <person name="Melchiorsen J."/>
            <person name="Gram L."/>
            <person name="Overmann J."/>
            <person name="Freese H.M."/>
        </authorList>
    </citation>
    <scope>NUCLEOTIDE SEQUENCE [LARGE SCALE GENOMIC DNA]</scope>
    <source>
        <strain evidence="1 2">P63</strain>
    </source>
</reference>
<protein>
    <recommendedName>
        <fullName evidence="3">Holin</fullName>
    </recommendedName>
</protein>
<dbReference type="RefSeq" id="WP_024097223.1">
    <property type="nucleotide sequence ID" value="NZ_CP010588.1"/>
</dbReference>